<dbReference type="Proteomes" id="UP000494040">
    <property type="component" value="Unassembled WGS sequence"/>
</dbReference>
<sequence>MLDTWSKPVDPFEADCLKKQWQEYSDIYLTQDALSEHSAVILRELNGALGHQSFMIGNVPTEVDEVMFQRLSHLMAKLSLYEKEMYIHLSRWFNTMQFKMVSPAQSTVLFSRSLLY</sequence>
<proteinExistence type="predicted"/>
<dbReference type="OrthoDB" id="19141at2759"/>
<dbReference type="GeneID" id="106670523"/>
<dbReference type="RefSeq" id="XP_014256445.1">
    <property type="nucleotide sequence ID" value="XM_014400959.2"/>
</dbReference>
<dbReference type="InterPro" id="IPR036282">
    <property type="entry name" value="Glutathione-S-Trfase_C_sf"/>
</dbReference>
<dbReference type="GO" id="GO:0043517">
    <property type="term" value="P:positive regulation of DNA damage response, signal transduction by p53 class mediator"/>
    <property type="evidence" value="ECO:0007669"/>
    <property type="project" value="InterPro"/>
</dbReference>
<keyword evidence="3" id="KW-1185">Reference proteome</keyword>
<name>A0A8I6S605_CIMLE</name>
<dbReference type="GO" id="GO:0005634">
    <property type="term" value="C:nucleus"/>
    <property type="evidence" value="ECO:0007669"/>
    <property type="project" value="TreeGrafter"/>
</dbReference>
<dbReference type="AlphaFoldDB" id="A0A8I6S605"/>
<dbReference type="EnsemblMetazoa" id="XM_014400959.2">
    <property type="protein sequence ID" value="XP_014256445.1"/>
    <property type="gene ID" value="LOC106670523"/>
</dbReference>
<dbReference type="InterPro" id="IPR053836">
    <property type="entry name" value="Arc1-like_N"/>
</dbReference>
<dbReference type="CTD" id="246507"/>
<dbReference type="InterPro" id="IPR042450">
    <property type="entry name" value="EEF1E1"/>
</dbReference>
<dbReference type="Gene3D" id="1.20.1050.10">
    <property type="match status" value="1"/>
</dbReference>
<evidence type="ECO:0000259" key="1">
    <source>
        <dbReference type="Pfam" id="PF21972"/>
    </source>
</evidence>
<dbReference type="GO" id="GO:0005737">
    <property type="term" value="C:cytoplasm"/>
    <property type="evidence" value="ECO:0007669"/>
    <property type="project" value="TreeGrafter"/>
</dbReference>
<protein>
    <recommendedName>
        <fullName evidence="1">Nuclear-export cofactor Arc1-like N-terminal domain-containing protein</fullName>
    </recommendedName>
</protein>
<dbReference type="KEGG" id="clec:106670523"/>
<organism evidence="2 3">
    <name type="scientific">Cimex lectularius</name>
    <name type="common">Bed bug</name>
    <name type="synonym">Acanthia lectularia</name>
    <dbReference type="NCBI Taxonomy" id="79782"/>
    <lineage>
        <taxon>Eukaryota</taxon>
        <taxon>Metazoa</taxon>
        <taxon>Ecdysozoa</taxon>
        <taxon>Arthropoda</taxon>
        <taxon>Hexapoda</taxon>
        <taxon>Insecta</taxon>
        <taxon>Pterygota</taxon>
        <taxon>Neoptera</taxon>
        <taxon>Paraneoptera</taxon>
        <taxon>Hemiptera</taxon>
        <taxon>Heteroptera</taxon>
        <taxon>Panheteroptera</taxon>
        <taxon>Cimicomorpha</taxon>
        <taxon>Cimicidae</taxon>
        <taxon>Cimex</taxon>
    </lineage>
</organism>
<evidence type="ECO:0000313" key="3">
    <source>
        <dbReference type="Proteomes" id="UP000494040"/>
    </source>
</evidence>
<reference evidence="2" key="1">
    <citation type="submission" date="2022-01" db="UniProtKB">
        <authorList>
            <consortium name="EnsemblMetazoa"/>
        </authorList>
    </citation>
    <scope>IDENTIFICATION</scope>
</reference>
<dbReference type="Pfam" id="PF21972">
    <property type="entry name" value="Arc1p_N_like"/>
    <property type="match status" value="1"/>
</dbReference>
<accession>A0A8I6S605</accession>
<evidence type="ECO:0000313" key="2">
    <source>
        <dbReference type="EnsemblMetazoa" id="XP_014256445.1"/>
    </source>
</evidence>
<dbReference type="PANTHER" id="PTHR44490">
    <property type="entry name" value="EUKARYOTIC TRANSLATION ELONGATION FACTOR 1 EPSILON-1"/>
    <property type="match status" value="1"/>
</dbReference>
<dbReference type="PANTHER" id="PTHR44490:SF1">
    <property type="entry name" value="EUKARYOTIC TRANSLATION ELONGATION FACTOR 1 EPSILON-1"/>
    <property type="match status" value="1"/>
</dbReference>
<dbReference type="SUPFAM" id="SSF47616">
    <property type="entry name" value="GST C-terminal domain-like"/>
    <property type="match status" value="1"/>
</dbReference>
<dbReference type="GO" id="GO:0017101">
    <property type="term" value="C:aminoacyl-tRNA synthetase multienzyme complex"/>
    <property type="evidence" value="ECO:0007669"/>
    <property type="project" value="InterPro"/>
</dbReference>
<feature type="domain" description="Nuclear-export cofactor Arc1-like N-terminal" evidence="1">
    <location>
        <begin position="17"/>
        <end position="97"/>
    </location>
</feature>